<name>A0A1Y4VP45_9BACE</name>
<dbReference type="EMBL" id="NFLW01000008">
    <property type="protein sequence ID" value="OUQ71910.1"/>
    <property type="molecule type" value="Genomic_DNA"/>
</dbReference>
<dbReference type="PROSITE" id="PS51257">
    <property type="entry name" value="PROKAR_LIPOPROTEIN"/>
    <property type="match status" value="1"/>
</dbReference>
<dbReference type="RefSeq" id="WP_087317862.1">
    <property type="nucleotide sequence ID" value="NZ_JBDFXY010000091.1"/>
</dbReference>
<comment type="caution">
    <text evidence="1">The sequence shown here is derived from an EMBL/GenBank/DDBJ whole genome shotgun (WGS) entry which is preliminary data.</text>
</comment>
<proteinExistence type="predicted"/>
<dbReference type="Proteomes" id="UP000196036">
    <property type="component" value="Unassembled WGS sequence"/>
</dbReference>
<evidence type="ECO:0008006" key="3">
    <source>
        <dbReference type="Google" id="ProtNLM"/>
    </source>
</evidence>
<accession>A0A1Y4VP45</accession>
<sequence length="439" mass="50112">MHKLLIVIGFCLVTFLGVISCYDEHNTFGDRLVDSDLRNISMDTSTIVMTAVLIDSLETSGKQVVLAGRYVHPVWGKVSAASYIPYVRPQYSTEADVTVKFDSLMLVLSSSGDFVGDTTLQQRYSIHLLTEKIILNDNGYLYNNSSFAYESEPMASYSFIPRPHVTEKLEIRLPDELGQDLLTRFHNHDESVAINHFEDYFKGIVIMPDEKQSYSLLSFQVSDSLSALVLHYHIEGGYENQQKLVFSPNTTTQFNQLIHERHGTPMEPYPLKKVEIPSEKLGNRGILFSGIGWYTRIEFPYLNNIMEQGEYIHIEKAGLKIYPEYGTYSGYNALPDSIFLYIADENNVVTDAVKDYLGKQVQGGKLVKDDLFLGNTYYYFDVTKFMKDELGTSGKYKHNLQLVFNSDDYTKTLKNLTFGDPNGQHPIILQLNYKIYESY</sequence>
<dbReference type="AlphaFoldDB" id="A0A1Y4VP45"/>
<protein>
    <recommendedName>
        <fullName evidence="3">DUF4270 family protein</fullName>
    </recommendedName>
</protein>
<evidence type="ECO:0000313" key="2">
    <source>
        <dbReference type="Proteomes" id="UP000196036"/>
    </source>
</evidence>
<evidence type="ECO:0000313" key="1">
    <source>
        <dbReference type="EMBL" id="OUQ71910.1"/>
    </source>
</evidence>
<dbReference type="Pfam" id="PF14092">
    <property type="entry name" value="DUF4270"/>
    <property type="match status" value="1"/>
</dbReference>
<dbReference type="InterPro" id="IPR025366">
    <property type="entry name" value="DUF4270"/>
</dbReference>
<reference evidence="2" key="1">
    <citation type="submission" date="2017-04" db="EMBL/GenBank/DDBJ databases">
        <title>Function of individual gut microbiota members based on whole genome sequencing of pure cultures obtained from chicken caecum.</title>
        <authorList>
            <person name="Medvecky M."/>
            <person name="Cejkova D."/>
            <person name="Polansky O."/>
            <person name="Karasova D."/>
            <person name="Kubasova T."/>
            <person name="Cizek A."/>
            <person name="Rychlik I."/>
        </authorList>
    </citation>
    <scope>NUCLEOTIDE SEQUENCE [LARGE SCALE GENOMIC DNA]</scope>
    <source>
        <strain evidence="2">An109</strain>
    </source>
</reference>
<gene>
    <name evidence="1" type="ORF">B5E52_06410</name>
</gene>
<organism evidence="1 2">
    <name type="scientific">Bacteroides xylanisolvens</name>
    <dbReference type="NCBI Taxonomy" id="371601"/>
    <lineage>
        <taxon>Bacteria</taxon>
        <taxon>Pseudomonadati</taxon>
        <taxon>Bacteroidota</taxon>
        <taxon>Bacteroidia</taxon>
        <taxon>Bacteroidales</taxon>
        <taxon>Bacteroidaceae</taxon>
        <taxon>Bacteroides</taxon>
    </lineage>
</organism>